<dbReference type="InterPro" id="IPR011712">
    <property type="entry name" value="Sig_transdc_His_kin_sub3_dim/P"/>
</dbReference>
<gene>
    <name evidence="12" type="ORF">QQX04_06160</name>
</gene>
<dbReference type="PANTHER" id="PTHR24421">
    <property type="entry name" value="NITRATE/NITRITE SENSOR PROTEIN NARX-RELATED"/>
    <property type="match status" value="1"/>
</dbReference>
<evidence type="ECO:0000259" key="11">
    <source>
        <dbReference type="Pfam" id="PF07730"/>
    </source>
</evidence>
<evidence type="ECO:0000256" key="2">
    <source>
        <dbReference type="ARBA" id="ARBA00012438"/>
    </source>
</evidence>
<keyword evidence="5" id="KW-0547">Nucleotide-binding</keyword>
<reference evidence="12" key="1">
    <citation type="submission" date="2023-06" db="EMBL/GenBank/DDBJ databases">
        <title>SYSU T00b26.</title>
        <authorList>
            <person name="Gao L."/>
            <person name="Fang B.-Z."/>
            <person name="Li W.-J."/>
        </authorList>
    </citation>
    <scope>NUCLEOTIDE SEQUENCE</scope>
    <source>
        <strain evidence="12">SYSU T00b26</strain>
    </source>
</reference>
<evidence type="ECO:0000256" key="10">
    <source>
        <dbReference type="SAM" id="Phobius"/>
    </source>
</evidence>
<dbReference type="Pfam" id="PF07730">
    <property type="entry name" value="HisKA_3"/>
    <property type="match status" value="1"/>
</dbReference>
<keyword evidence="6 12" id="KW-0418">Kinase</keyword>
<keyword evidence="13" id="KW-1185">Reference proteome</keyword>
<dbReference type="Gene3D" id="3.30.565.10">
    <property type="entry name" value="Histidine kinase-like ATPase, C-terminal domain"/>
    <property type="match status" value="1"/>
</dbReference>
<organism evidence="12 13">
    <name type="scientific">Demequina zhanjiangensis</name>
    <dbReference type="NCBI Taxonomy" id="3051659"/>
    <lineage>
        <taxon>Bacteria</taxon>
        <taxon>Bacillati</taxon>
        <taxon>Actinomycetota</taxon>
        <taxon>Actinomycetes</taxon>
        <taxon>Micrococcales</taxon>
        <taxon>Demequinaceae</taxon>
        <taxon>Demequina</taxon>
    </lineage>
</organism>
<evidence type="ECO:0000256" key="1">
    <source>
        <dbReference type="ARBA" id="ARBA00000085"/>
    </source>
</evidence>
<evidence type="ECO:0000256" key="5">
    <source>
        <dbReference type="ARBA" id="ARBA00022741"/>
    </source>
</evidence>
<keyword evidence="9" id="KW-0175">Coiled coil</keyword>
<comment type="catalytic activity">
    <reaction evidence="1">
        <text>ATP + protein L-histidine = ADP + protein N-phospho-L-histidine.</text>
        <dbReference type="EC" id="2.7.13.3"/>
    </reaction>
</comment>
<feature type="transmembrane region" description="Helical" evidence="10">
    <location>
        <begin position="20"/>
        <end position="36"/>
    </location>
</feature>
<dbReference type="EMBL" id="JAUHPV010000003">
    <property type="protein sequence ID" value="MDN4472573.1"/>
    <property type="molecule type" value="Genomic_DNA"/>
</dbReference>
<name>A0ABT8G0B2_9MICO</name>
<evidence type="ECO:0000256" key="3">
    <source>
        <dbReference type="ARBA" id="ARBA00022553"/>
    </source>
</evidence>
<evidence type="ECO:0000256" key="9">
    <source>
        <dbReference type="SAM" id="Coils"/>
    </source>
</evidence>
<keyword evidence="7" id="KW-0067">ATP-binding</keyword>
<keyword evidence="3" id="KW-0597">Phosphoprotein</keyword>
<protein>
    <recommendedName>
        <fullName evidence="2">histidine kinase</fullName>
        <ecNumber evidence="2">2.7.13.3</ecNumber>
    </recommendedName>
</protein>
<dbReference type="InterPro" id="IPR036890">
    <property type="entry name" value="HATPase_C_sf"/>
</dbReference>
<dbReference type="InterPro" id="IPR050482">
    <property type="entry name" value="Sensor_HK_TwoCompSys"/>
</dbReference>
<accession>A0ABT8G0B2</accession>
<keyword evidence="10" id="KW-1133">Transmembrane helix</keyword>
<dbReference type="Gene3D" id="1.20.5.1930">
    <property type="match status" value="1"/>
</dbReference>
<keyword evidence="4" id="KW-0808">Transferase</keyword>
<evidence type="ECO:0000256" key="6">
    <source>
        <dbReference type="ARBA" id="ARBA00022777"/>
    </source>
</evidence>
<dbReference type="PANTHER" id="PTHR24421:SF10">
    <property type="entry name" value="NITRATE_NITRITE SENSOR PROTEIN NARQ"/>
    <property type="match status" value="1"/>
</dbReference>
<feature type="transmembrane region" description="Helical" evidence="10">
    <location>
        <begin position="106"/>
        <end position="126"/>
    </location>
</feature>
<dbReference type="SUPFAM" id="SSF55874">
    <property type="entry name" value="ATPase domain of HSP90 chaperone/DNA topoisomerase II/histidine kinase"/>
    <property type="match status" value="1"/>
</dbReference>
<evidence type="ECO:0000256" key="8">
    <source>
        <dbReference type="ARBA" id="ARBA00023012"/>
    </source>
</evidence>
<comment type="caution">
    <text evidence="12">The sequence shown here is derived from an EMBL/GenBank/DDBJ whole genome shotgun (WGS) entry which is preliminary data.</text>
</comment>
<keyword evidence="8" id="KW-0902">Two-component regulatory system</keyword>
<evidence type="ECO:0000313" key="12">
    <source>
        <dbReference type="EMBL" id="MDN4472573.1"/>
    </source>
</evidence>
<dbReference type="EC" id="2.7.13.3" evidence="2"/>
<keyword evidence="10" id="KW-0812">Transmembrane</keyword>
<dbReference type="Proteomes" id="UP001172738">
    <property type="component" value="Unassembled WGS sequence"/>
</dbReference>
<feature type="transmembrane region" description="Helical" evidence="10">
    <location>
        <begin position="43"/>
        <end position="59"/>
    </location>
</feature>
<evidence type="ECO:0000313" key="13">
    <source>
        <dbReference type="Proteomes" id="UP001172738"/>
    </source>
</evidence>
<feature type="domain" description="Signal transduction histidine kinase subgroup 3 dimerisation and phosphoacceptor" evidence="11">
    <location>
        <begin position="186"/>
        <end position="251"/>
    </location>
</feature>
<evidence type="ECO:0000256" key="4">
    <source>
        <dbReference type="ARBA" id="ARBA00022679"/>
    </source>
</evidence>
<feature type="transmembrane region" description="Helical" evidence="10">
    <location>
        <begin position="138"/>
        <end position="157"/>
    </location>
</feature>
<keyword evidence="10" id="KW-0472">Membrane</keyword>
<dbReference type="RefSeq" id="WP_301127259.1">
    <property type="nucleotide sequence ID" value="NZ_JAUHPV010000003.1"/>
</dbReference>
<dbReference type="GO" id="GO:0016301">
    <property type="term" value="F:kinase activity"/>
    <property type="evidence" value="ECO:0007669"/>
    <property type="project" value="UniProtKB-KW"/>
</dbReference>
<proteinExistence type="predicted"/>
<feature type="transmembrane region" description="Helical" evidence="10">
    <location>
        <begin position="65"/>
        <end position="85"/>
    </location>
</feature>
<evidence type="ECO:0000256" key="7">
    <source>
        <dbReference type="ARBA" id="ARBA00022840"/>
    </source>
</evidence>
<sequence length="390" mass="40962">MASLAGRLPLPPTQRGRDALGAGVVLILVVWAALPLEASSGGWWFKLVASIAASVALVWRRDAPLLVLAVSWVAFALPLVILHDFGNAYTPFLIAVYTAVSRSGGVRRALLVGLIGTLAAGAPVVVSRGWNPWDVEVILAGVLAGLVAALGLAMAMYRRALAQERARAVEAEETKEALAETRVAQERLRIARELHDAVGHHIAVMNVQAGVAEALLESDKERAADALANVQEAGARALEELPLMLRVLRQDGDDDERPGVGLAQLDELVAHAREAGLDVVLDRRGAEAVLPTGVDQAAYRIVQEALTNAQKHGVGTAAVTVEATADEVRIEVGNRVAEGASVAPASGFGLVGMKERATAVGGAVTAAREGDSFVVCARLPMKVDQERGTR</sequence>
<dbReference type="CDD" id="cd16917">
    <property type="entry name" value="HATPase_UhpB-NarQ-NarX-like"/>
    <property type="match status" value="1"/>
</dbReference>
<feature type="coiled-coil region" evidence="9">
    <location>
        <begin position="154"/>
        <end position="181"/>
    </location>
</feature>